<proteinExistence type="predicted"/>
<reference evidence="2 3" key="1">
    <citation type="submission" date="2024-04" db="EMBL/GenBank/DDBJ databases">
        <title>Phyllosticta paracitricarpa is synonymous to the EU quarantine fungus P. citricarpa based on phylogenomic analyses.</title>
        <authorList>
            <consortium name="Lawrence Berkeley National Laboratory"/>
            <person name="Van Ingen-Buijs V.A."/>
            <person name="Van Westerhoven A.C."/>
            <person name="Haridas S."/>
            <person name="Skiadas P."/>
            <person name="Martin F."/>
            <person name="Groenewald J.Z."/>
            <person name="Crous P.W."/>
            <person name="Seidl M.F."/>
        </authorList>
    </citation>
    <scope>NUCLEOTIDE SEQUENCE [LARGE SCALE GENOMIC DNA]</scope>
    <source>
        <strain evidence="2 3">CBS 123371</strain>
    </source>
</reference>
<keyword evidence="1" id="KW-0732">Signal</keyword>
<gene>
    <name evidence="2" type="ORF">IWZ03DRAFT_384483</name>
</gene>
<evidence type="ECO:0000256" key="1">
    <source>
        <dbReference type="SAM" id="SignalP"/>
    </source>
</evidence>
<evidence type="ECO:0008006" key="4">
    <source>
        <dbReference type="Google" id="ProtNLM"/>
    </source>
</evidence>
<sequence>MPKTLGQGAWWAAWLGVMGLWGCDKAFKLKDLSIMTCPAASGSSGVCPRIISVKTATRARARNLDATVARLRRRRHAFSRKYLCKQTCSAGT</sequence>
<dbReference type="EMBL" id="JBBPHU010000010">
    <property type="protein sequence ID" value="KAK7512957.1"/>
    <property type="molecule type" value="Genomic_DNA"/>
</dbReference>
<organism evidence="2 3">
    <name type="scientific">Phyllosticta citriasiana</name>
    <dbReference type="NCBI Taxonomy" id="595635"/>
    <lineage>
        <taxon>Eukaryota</taxon>
        <taxon>Fungi</taxon>
        <taxon>Dikarya</taxon>
        <taxon>Ascomycota</taxon>
        <taxon>Pezizomycotina</taxon>
        <taxon>Dothideomycetes</taxon>
        <taxon>Dothideomycetes incertae sedis</taxon>
        <taxon>Botryosphaeriales</taxon>
        <taxon>Phyllostictaceae</taxon>
        <taxon>Phyllosticta</taxon>
    </lineage>
</organism>
<protein>
    <recommendedName>
        <fullName evidence="4">Lipoprotein</fullName>
    </recommendedName>
</protein>
<feature type="signal peptide" evidence="1">
    <location>
        <begin position="1"/>
        <end position="26"/>
    </location>
</feature>
<name>A0ABR1KDV9_9PEZI</name>
<evidence type="ECO:0000313" key="3">
    <source>
        <dbReference type="Proteomes" id="UP001363622"/>
    </source>
</evidence>
<feature type="chain" id="PRO_5046740374" description="Lipoprotein" evidence="1">
    <location>
        <begin position="27"/>
        <end position="92"/>
    </location>
</feature>
<dbReference type="Proteomes" id="UP001363622">
    <property type="component" value="Unassembled WGS sequence"/>
</dbReference>
<comment type="caution">
    <text evidence="2">The sequence shown here is derived from an EMBL/GenBank/DDBJ whole genome shotgun (WGS) entry which is preliminary data.</text>
</comment>
<keyword evidence="3" id="KW-1185">Reference proteome</keyword>
<accession>A0ABR1KDV9</accession>
<evidence type="ECO:0000313" key="2">
    <source>
        <dbReference type="EMBL" id="KAK7512957.1"/>
    </source>
</evidence>